<evidence type="ECO:0000259" key="1">
    <source>
        <dbReference type="SMART" id="SM00256"/>
    </source>
</evidence>
<evidence type="ECO:0000313" key="3">
    <source>
        <dbReference type="Proteomes" id="UP001630127"/>
    </source>
</evidence>
<reference evidence="2 3" key="1">
    <citation type="submission" date="2024-11" db="EMBL/GenBank/DDBJ databases">
        <title>A near-complete genome assembly of Cinchona calisaya.</title>
        <authorList>
            <person name="Lian D.C."/>
            <person name="Zhao X.W."/>
            <person name="Wei L."/>
        </authorList>
    </citation>
    <scope>NUCLEOTIDE SEQUENCE [LARGE SCALE GENOMIC DNA]</scope>
    <source>
        <tissue evidence="2">Nenye</tissue>
    </source>
</reference>
<dbReference type="Gene3D" id="1.20.1280.50">
    <property type="match status" value="1"/>
</dbReference>
<dbReference type="EMBL" id="JBJUIK010000008">
    <property type="protein sequence ID" value="KAL3519567.1"/>
    <property type="molecule type" value="Genomic_DNA"/>
</dbReference>
<comment type="caution">
    <text evidence="2">The sequence shown here is derived from an EMBL/GenBank/DDBJ whole genome shotgun (WGS) entry which is preliminary data.</text>
</comment>
<sequence length="415" mass="47998">MAGRSERDLKKPREDKLGSIRNIIHKLFSDNESEIFLPREIISAILIRLPLKSLGRFKCVCKLWCAIVEEGNFVVEYSRRSELIYAYKNETNAAGDEEEVSWLSSINGLVLEKAELTKKSRLRNPATKEILDLPNPCNTFYDMRMVYLPKPNNYKLIYIFGKNGTINGGCEVMTLGTDLTWRALDIPSLYDLGGVKVRSHNAITDDLFFITKFCDPGFGVSEIVCIDMGSEQFVNICIPQDLFSSWKNVRHFMWDKKLCLADKVEQELHCYILEDYKKEQWAQKKIVIHLSFLNAYPEFRHTFPYKLNNSWLWFVQRDTHHIAYNIESKKVHIANRLPPGKRYLGNVKYSPVSLARIQRKEEANLEAIQPTREVIFEAIQPKGNPNTQGPEFSLRLWLAILVETLKRCLIGGVKK</sequence>
<dbReference type="NCBIfam" id="TIGR01640">
    <property type="entry name" value="F_box_assoc_1"/>
    <property type="match status" value="1"/>
</dbReference>
<dbReference type="Proteomes" id="UP001630127">
    <property type="component" value="Unassembled WGS sequence"/>
</dbReference>
<protein>
    <recommendedName>
        <fullName evidence="1">F-box domain-containing protein</fullName>
    </recommendedName>
</protein>
<dbReference type="SMART" id="SM00256">
    <property type="entry name" value="FBOX"/>
    <property type="match status" value="1"/>
</dbReference>
<dbReference type="PANTHER" id="PTHR31111:SF136">
    <property type="entry name" value="F-BOX ASSOCIATED DOMAIN-CONTAINING PROTEIN"/>
    <property type="match status" value="1"/>
</dbReference>
<dbReference type="InterPro" id="IPR001810">
    <property type="entry name" value="F-box_dom"/>
</dbReference>
<accession>A0ABD2ZJD2</accession>
<dbReference type="AlphaFoldDB" id="A0ABD2ZJD2"/>
<dbReference type="SUPFAM" id="SSF81383">
    <property type="entry name" value="F-box domain"/>
    <property type="match status" value="1"/>
</dbReference>
<dbReference type="Pfam" id="PF00646">
    <property type="entry name" value="F-box"/>
    <property type="match status" value="1"/>
</dbReference>
<dbReference type="InterPro" id="IPR013187">
    <property type="entry name" value="F-box-assoc_dom_typ3"/>
</dbReference>
<feature type="domain" description="F-box" evidence="1">
    <location>
        <begin position="37"/>
        <end position="77"/>
    </location>
</feature>
<dbReference type="PANTHER" id="PTHR31111">
    <property type="entry name" value="BNAA05G37150D PROTEIN-RELATED"/>
    <property type="match status" value="1"/>
</dbReference>
<gene>
    <name evidence="2" type="ORF">ACH5RR_017716</name>
</gene>
<dbReference type="InterPro" id="IPR036047">
    <property type="entry name" value="F-box-like_dom_sf"/>
</dbReference>
<keyword evidence="3" id="KW-1185">Reference proteome</keyword>
<dbReference type="Pfam" id="PF08268">
    <property type="entry name" value="FBA_3"/>
    <property type="match status" value="1"/>
</dbReference>
<dbReference type="InterPro" id="IPR017451">
    <property type="entry name" value="F-box-assoc_interact_dom"/>
</dbReference>
<evidence type="ECO:0000313" key="2">
    <source>
        <dbReference type="EMBL" id="KAL3519567.1"/>
    </source>
</evidence>
<proteinExistence type="predicted"/>
<organism evidence="2 3">
    <name type="scientific">Cinchona calisaya</name>
    <dbReference type="NCBI Taxonomy" id="153742"/>
    <lineage>
        <taxon>Eukaryota</taxon>
        <taxon>Viridiplantae</taxon>
        <taxon>Streptophyta</taxon>
        <taxon>Embryophyta</taxon>
        <taxon>Tracheophyta</taxon>
        <taxon>Spermatophyta</taxon>
        <taxon>Magnoliopsida</taxon>
        <taxon>eudicotyledons</taxon>
        <taxon>Gunneridae</taxon>
        <taxon>Pentapetalae</taxon>
        <taxon>asterids</taxon>
        <taxon>lamiids</taxon>
        <taxon>Gentianales</taxon>
        <taxon>Rubiaceae</taxon>
        <taxon>Cinchonoideae</taxon>
        <taxon>Cinchoneae</taxon>
        <taxon>Cinchona</taxon>
    </lineage>
</organism>
<name>A0ABD2ZJD2_9GENT</name>